<keyword evidence="2" id="KW-1185">Reference proteome</keyword>
<dbReference type="InterPro" id="IPR017850">
    <property type="entry name" value="Alkaline_phosphatase_core_sf"/>
</dbReference>
<dbReference type="PANTHER" id="PTHR10151">
    <property type="entry name" value="ECTONUCLEOTIDE PYROPHOSPHATASE/PHOSPHODIESTERASE"/>
    <property type="match status" value="1"/>
</dbReference>
<comment type="caution">
    <text evidence="1">The sequence shown here is derived from an EMBL/GenBank/DDBJ whole genome shotgun (WGS) entry which is preliminary data.</text>
</comment>
<dbReference type="Pfam" id="PF01663">
    <property type="entry name" value="Phosphodiest"/>
    <property type="match status" value="1"/>
</dbReference>
<evidence type="ECO:0008006" key="3">
    <source>
        <dbReference type="Google" id="ProtNLM"/>
    </source>
</evidence>
<dbReference type="SUPFAM" id="SSF53649">
    <property type="entry name" value="Alkaline phosphatase-like"/>
    <property type="match status" value="1"/>
</dbReference>
<accession>A0A109JYH6</accession>
<reference evidence="1 2" key="1">
    <citation type="submission" date="2015-11" db="EMBL/GenBank/DDBJ databases">
        <title>Draft Genome Sequence of the Strain BR 10303 (Bradyrhizobium sp.) isolated from nodules of Centrolobium paraense.</title>
        <authorList>
            <person name="Zelli J.E."/>
            <person name="Simoes-Araujo J.L."/>
            <person name="Barauna A.C."/>
            <person name="Silva K."/>
        </authorList>
    </citation>
    <scope>NUCLEOTIDE SEQUENCE [LARGE SCALE GENOMIC DNA]</scope>
    <source>
        <strain evidence="1 2">BR 10303</strain>
    </source>
</reference>
<dbReference type="PANTHER" id="PTHR10151:SF120">
    <property type="entry name" value="BIS(5'-ADENOSYL)-TRIPHOSPHATASE"/>
    <property type="match status" value="1"/>
</dbReference>
<proteinExistence type="predicted"/>
<evidence type="ECO:0000313" key="1">
    <source>
        <dbReference type="EMBL" id="KWV57462.1"/>
    </source>
</evidence>
<evidence type="ECO:0000313" key="2">
    <source>
        <dbReference type="Proteomes" id="UP000057737"/>
    </source>
</evidence>
<dbReference type="EMBL" id="LNCU01000042">
    <property type="protein sequence ID" value="KWV57462.1"/>
    <property type="molecule type" value="Genomic_DNA"/>
</dbReference>
<organism evidence="1 2">
    <name type="scientific">Bradyrhizobium macuxiense</name>
    <dbReference type="NCBI Taxonomy" id="1755647"/>
    <lineage>
        <taxon>Bacteria</taxon>
        <taxon>Pseudomonadati</taxon>
        <taxon>Pseudomonadota</taxon>
        <taxon>Alphaproteobacteria</taxon>
        <taxon>Hyphomicrobiales</taxon>
        <taxon>Nitrobacteraceae</taxon>
        <taxon>Bradyrhizobium</taxon>
    </lineage>
</organism>
<name>A0A109JYH6_9BRAD</name>
<dbReference type="Gene3D" id="3.30.1360.150">
    <property type="match status" value="1"/>
</dbReference>
<dbReference type="GO" id="GO:0016787">
    <property type="term" value="F:hydrolase activity"/>
    <property type="evidence" value="ECO:0007669"/>
    <property type="project" value="UniProtKB-ARBA"/>
</dbReference>
<dbReference type="AlphaFoldDB" id="A0A109JYH6"/>
<dbReference type="Proteomes" id="UP000057737">
    <property type="component" value="Unassembled WGS sequence"/>
</dbReference>
<gene>
    <name evidence="1" type="ORF">AS156_39880</name>
</gene>
<dbReference type="Gene3D" id="3.40.720.10">
    <property type="entry name" value="Alkaline Phosphatase, subunit A"/>
    <property type="match status" value="3"/>
</dbReference>
<dbReference type="InterPro" id="IPR002591">
    <property type="entry name" value="Phosphodiest/P_Trfase"/>
</dbReference>
<protein>
    <recommendedName>
        <fullName evidence="3">Type I phosphodiesterase/nucleotide pyrophosphatase</fullName>
    </recommendedName>
</protein>
<sequence>MKSHESVIATSTVGETLPASVQAILIPLKMERGDLMHGFRDYLSSTAAIAAAMIACGVSAAQADDDGGHSQRHGYKHVLLISVDGMHAVDLKRWVASHPGGNFAKLTQKGVVYPNAFTTAPSDSYPGMLAQVTGATPKGGGLFYDDSYDRTEYPAKAFYTSQGLNDPGCVNAAGTELTNFEALDKSYNYSTGLVADYTGGGTLGQVYTQLDPDHMQRKLVNGQCVPVYPHDYVRTNTIFEVIHEAGMRTAWSDKHPAYEDLAGPSGKGLDELFAPEINSQDTFDKGAQTGDDYTTSYTGVRTYDSLKVQAVLNWIDGYDGSRMQIKPVPAVFGMNFQAVSVGQKLAKAGNADTDKSLVGGYTDAQATPGNALTLQFQFVDDALGKFVNELKTHNLYDSTLIIVSAKHGQSPINVKDRVAISDALYSKAPGFGANGFEICDDEALVWLSPEMQQATNPATGNPYYADAKAYILAHATDLHIQKLLDRDELTRLYEDPFHNSRVPDFIAITDHGVICTGGSKLAEHGGFSDDDRNVLLLVASPRMDHGRVVEEKTFTTQIAPTILRALDLDPRSLQAVREEGVQVLNEK</sequence>